<dbReference type="PROSITE" id="PS51677">
    <property type="entry name" value="NODB"/>
    <property type="match status" value="1"/>
</dbReference>
<keyword evidence="1" id="KW-0479">Metal-binding</keyword>
<accession>A0A9W6PRK7</accession>
<reference evidence="6" key="1">
    <citation type="submission" date="2023-02" db="EMBL/GenBank/DDBJ databases">
        <title>Actinomadura rubrobrunea NBRC 14622.</title>
        <authorList>
            <person name="Ichikawa N."/>
            <person name="Sato H."/>
            <person name="Tonouchi N."/>
        </authorList>
    </citation>
    <scope>NUCLEOTIDE SEQUENCE</scope>
    <source>
        <strain evidence="6">NBRC 14622</strain>
    </source>
</reference>
<dbReference type="Gene3D" id="3.20.20.370">
    <property type="entry name" value="Glycoside hydrolase/deacetylase"/>
    <property type="match status" value="1"/>
</dbReference>
<evidence type="ECO:0000256" key="3">
    <source>
        <dbReference type="SAM" id="MobiDB-lite"/>
    </source>
</evidence>
<dbReference type="InterPro" id="IPR011330">
    <property type="entry name" value="Glyco_hydro/deAcase_b/a-brl"/>
</dbReference>
<feature type="compositionally biased region" description="Low complexity" evidence="3">
    <location>
        <begin position="42"/>
        <end position="68"/>
    </location>
</feature>
<dbReference type="InterPro" id="IPR050248">
    <property type="entry name" value="Polysacc_deacetylase_ArnD"/>
</dbReference>
<dbReference type="PANTHER" id="PTHR10587:SF133">
    <property type="entry name" value="CHITIN DEACETYLASE 1-RELATED"/>
    <property type="match status" value="1"/>
</dbReference>
<evidence type="ECO:0000256" key="4">
    <source>
        <dbReference type="SAM" id="SignalP"/>
    </source>
</evidence>
<feature type="domain" description="NodB homology" evidence="5">
    <location>
        <begin position="99"/>
        <end position="272"/>
    </location>
</feature>
<dbReference type="AlphaFoldDB" id="A0A9W6PRK7"/>
<keyword evidence="2" id="KW-0378">Hydrolase</keyword>
<dbReference type="GO" id="GO:0005975">
    <property type="term" value="P:carbohydrate metabolic process"/>
    <property type="evidence" value="ECO:0007669"/>
    <property type="project" value="InterPro"/>
</dbReference>
<gene>
    <name evidence="6" type="ORF">Arub01_04940</name>
</gene>
<dbReference type="GO" id="GO:0016020">
    <property type="term" value="C:membrane"/>
    <property type="evidence" value="ECO:0007669"/>
    <property type="project" value="TreeGrafter"/>
</dbReference>
<dbReference type="PANTHER" id="PTHR10587">
    <property type="entry name" value="GLYCOSYL TRANSFERASE-RELATED"/>
    <property type="match status" value="1"/>
</dbReference>
<evidence type="ECO:0000313" key="6">
    <source>
        <dbReference type="EMBL" id="GLW62250.1"/>
    </source>
</evidence>
<protein>
    <recommendedName>
        <fullName evidence="5">NodB homology domain-containing protein</fullName>
    </recommendedName>
</protein>
<feature type="signal peptide" evidence="4">
    <location>
        <begin position="1"/>
        <end position="23"/>
    </location>
</feature>
<evidence type="ECO:0000256" key="1">
    <source>
        <dbReference type="ARBA" id="ARBA00022723"/>
    </source>
</evidence>
<feature type="region of interest" description="Disordered" evidence="3">
    <location>
        <begin position="27"/>
        <end position="90"/>
    </location>
</feature>
<feature type="chain" id="PRO_5040764783" description="NodB homology domain-containing protein" evidence="4">
    <location>
        <begin position="24"/>
        <end position="292"/>
    </location>
</feature>
<keyword evidence="4" id="KW-0732">Signal</keyword>
<organism evidence="6 7">
    <name type="scientific">Actinomadura rubrobrunea</name>
    <dbReference type="NCBI Taxonomy" id="115335"/>
    <lineage>
        <taxon>Bacteria</taxon>
        <taxon>Bacillati</taxon>
        <taxon>Actinomycetota</taxon>
        <taxon>Actinomycetes</taxon>
        <taxon>Streptosporangiales</taxon>
        <taxon>Thermomonosporaceae</taxon>
        <taxon>Actinomadura</taxon>
    </lineage>
</organism>
<dbReference type="GO" id="GO:0046872">
    <property type="term" value="F:metal ion binding"/>
    <property type="evidence" value="ECO:0007669"/>
    <property type="project" value="UniProtKB-KW"/>
</dbReference>
<dbReference type="GO" id="GO:0016810">
    <property type="term" value="F:hydrolase activity, acting on carbon-nitrogen (but not peptide) bonds"/>
    <property type="evidence" value="ECO:0007669"/>
    <property type="project" value="InterPro"/>
</dbReference>
<evidence type="ECO:0000259" key="5">
    <source>
        <dbReference type="PROSITE" id="PS51677"/>
    </source>
</evidence>
<proteinExistence type="predicted"/>
<evidence type="ECO:0000313" key="7">
    <source>
        <dbReference type="Proteomes" id="UP001165124"/>
    </source>
</evidence>
<dbReference type="InterPro" id="IPR002509">
    <property type="entry name" value="NODB_dom"/>
</dbReference>
<dbReference type="CDD" id="cd10954">
    <property type="entry name" value="CE4_CtAXE_like"/>
    <property type="match status" value="1"/>
</dbReference>
<sequence length="292" mass="31281">MRGRGFVVLAVLGLMFAAGCGPAPSYRAGPAGAKDADGGPDDAGPSASSAGPGRGSSSPSASEGNEASAEQHDPGPSMPATPEPRPRRLHSPVDCSVVKCVALTFDDGPGPYTGRLLDELRAADVRATFFLLGQNVAGHRRLVRRMVREGHEVGNHSWSHPDLTTLPSGEVRAQVLRTQRAVEEAAGVAPVLFRPPYGAIDARVARTVGMPMILWSVDSLDWLHRDVRRNIVVGVRRPRSGGIVLFHDIHRPSVAAVPTILEGLKRRGFTFVTVSELFEGRRLAPGRRYAER</sequence>
<dbReference type="Proteomes" id="UP001165124">
    <property type="component" value="Unassembled WGS sequence"/>
</dbReference>
<comment type="caution">
    <text evidence="6">The sequence shown here is derived from an EMBL/GenBank/DDBJ whole genome shotgun (WGS) entry which is preliminary data.</text>
</comment>
<dbReference type="EMBL" id="BSRZ01000001">
    <property type="protein sequence ID" value="GLW62250.1"/>
    <property type="molecule type" value="Genomic_DNA"/>
</dbReference>
<evidence type="ECO:0000256" key="2">
    <source>
        <dbReference type="ARBA" id="ARBA00022801"/>
    </source>
</evidence>
<dbReference type="Pfam" id="PF01522">
    <property type="entry name" value="Polysacc_deac_1"/>
    <property type="match status" value="1"/>
</dbReference>
<dbReference type="PROSITE" id="PS51257">
    <property type="entry name" value="PROKAR_LIPOPROTEIN"/>
    <property type="match status" value="1"/>
</dbReference>
<name>A0A9W6PRK7_9ACTN</name>
<keyword evidence="7" id="KW-1185">Reference proteome</keyword>
<dbReference type="SUPFAM" id="SSF88713">
    <property type="entry name" value="Glycoside hydrolase/deacetylase"/>
    <property type="match status" value="1"/>
</dbReference>